<reference evidence="1" key="1">
    <citation type="submission" date="2021-03" db="EMBL/GenBank/DDBJ databases">
        <title>Evolutionary priming and transition to the ectomycorrhizal habit in an iconic lineage of mushroom-forming fungi: is preadaptation a requirement?</title>
        <authorList>
            <consortium name="DOE Joint Genome Institute"/>
            <person name="Looney B.P."/>
            <person name="Miyauchi S."/>
            <person name="Morin E."/>
            <person name="Drula E."/>
            <person name="Courty P.E."/>
            <person name="Chicoki N."/>
            <person name="Fauchery L."/>
            <person name="Kohler A."/>
            <person name="Kuo A."/>
            <person name="LaButti K."/>
            <person name="Pangilinan J."/>
            <person name="Lipzen A."/>
            <person name="Riley R."/>
            <person name="Andreopoulos W."/>
            <person name="He G."/>
            <person name="Johnson J."/>
            <person name="Barry K.W."/>
            <person name="Grigoriev I.V."/>
            <person name="Nagy L."/>
            <person name="Hibbett D."/>
            <person name="Henrissat B."/>
            <person name="Matheny P.B."/>
            <person name="Labbe J."/>
            <person name="Martin A.F."/>
        </authorList>
    </citation>
    <scope>NUCLEOTIDE SEQUENCE</scope>
    <source>
        <strain evidence="1">BPL698</strain>
    </source>
</reference>
<sequence length="649" mass="70392">MASQRSLPFSPSTASVPVSQRPSQLPSSLATVGLSTKFESVTAPRGAHASSSASRHKRTGSAVSASRPHPTVSKPGDPSSPTRRAFTGSSSIPFGGTHTHGILPPPPFFHPSRPPILEPLSPSDYASRRSSMASSSVPSPSHDREVVHSAFPLLPLPHDTQYDSDGHSDSFPGGERTSGASMQDAPGYPSIVRNQKYSREPILLARNVVEKNAASSAARVRDSFERFRKGLSLESVRKSLSGSTSPSQSAVIPPLPSARSASNGPRTPFEIKESSSSEYKTSDVVTQDLRHRSSANFIPYPPTTTREHPLSSVPMKREKSSGYVRNYERIPSSNRWFFRGHLLMGGAKPWAFIASLTLVFGIAGVWLGTTCIWWWHNESPAVAGVGAYLCLLTISLMLSTALKDPGILPRNLDPDPPYPSVASPSDGGDYGPLTRELKVRSAAVIVKYCTTCRTYRPPRSNHCRVCDNCVDGCDHHCQWVNNCVGRRNYANFFALILVATLTLCLVIVTSALHLSILAQDKQVKTFSHALGRGVGSAVAFSLAVAVIWPVGALLAYHVRLLFLNVTTIEQIRNSARKSIEPGTRAPPNPFAHSSWRGNLADVLCRPGGFSWVEPHAVATQDRRLVNPGLEDQADFVVRDDRDEDRDGDT</sequence>
<proteinExistence type="predicted"/>
<evidence type="ECO:0000313" key="1">
    <source>
        <dbReference type="EMBL" id="KAI9510215.1"/>
    </source>
</evidence>
<protein>
    <submittedName>
        <fullName evidence="1">DHHC palmitoyltransferase-domain-containing protein</fullName>
    </submittedName>
</protein>
<dbReference type="EMBL" id="JAGFNK010000046">
    <property type="protein sequence ID" value="KAI9510215.1"/>
    <property type="molecule type" value="Genomic_DNA"/>
</dbReference>
<gene>
    <name evidence="1" type="ORF">F5148DRAFT_1180763</name>
</gene>
<name>A0ACC0UEP8_9AGAM</name>
<evidence type="ECO:0000313" key="2">
    <source>
        <dbReference type="Proteomes" id="UP001207468"/>
    </source>
</evidence>
<keyword evidence="2" id="KW-1185">Reference proteome</keyword>
<comment type="caution">
    <text evidence="1">The sequence shown here is derived from an EMBL/GenBank/DDBJ whole genome shotgun (WGS) entry which is preliminary data.</text>
</comment>
<organism evidence="1 2">
    <name type="scientific">Russula earlei</name>
    <dbReference type="NCBI Taxonomy" id="71964"/>
    <lineage>
        <taxon>Eukaryota</taxon>
        <taxon>Fungi</taxon>
        <taxon>Dikarya</taxon>
        <taxon>Basidiomycota</taxon>
        <taxon>Agaricomycotina</taxon>
        <taxon>Agaricomycetes</taxon>
        <taxon>Russulales</taxon>
        <taxon>Russulaceae</taxon>
        <taxon>Russula</taxon>
    </lineage>
</organism>
<accession>A0ACC0UEP8</accession>
<dbReference type="Proteomes" id="UP001207468">
    <property type="component" value="Unassembled WGS sequence"/>
</dbReference>